<dbReference type="EMBL" id="JBEPAZ010000093">
    <property type="protein sequence ID" value="MER6434243.1"/>
    <property type="molecule type" value="Genomic_DNA"/>
</dbReference>
<sequence length="109" mass="11326">MQAETDMAGAGERHDQAHPHHHAVPQYQRVAGLRITALSADSQAAGRRPGVCLSAREAARDSAVLAGAEFVLAGAQPPLLRILTITHLDAAFGLRPRHGPAASPGSVTP</sequence>
<evidence type="ECO:0000256" key="1">
    <source>
        <dbReference type="SAM" id="MobiDB-lite"/>
    </source>
</evidence>
<comment type="caution">
    <text evidence="2">The sequence shown here is derived from an EMBL/GenBank/DDBJ whole genome shotgun (WGS) entry which is preliminary data.</text>
</comment>
<dbReference type="RefSeq" id="WP_352066107.1">
    <property type="nucleotide sequence ID" value="NZ_JBEPAZ010000093.1"/>
</dbReference>
<gene>
    <name evidence="2" type="ORF">ABT272_42240</name>
</gene>
<name>A0ABV1UKI0_9ACTN</name>
<feature type="region of interest" description="Disordered" evidence="1">
    <location>
        <begin position="1"/>
        <end position="28"/>
    </location>
</feature>
<protein>
    <submittedName>
        <fullName evidence="2">Uncharacterized protein</fullName>
    </submittedName>
</protein>
<accession>A0ABV1UKI0</accession>
<dbReference type="Proteomes" id="UP001470023">
    <property type="component" value="Unassembled WGS sequence"/>
</dbReference>
<evidence type="ECO:0000313" key="2">
    <source>
        <dbReference type="EMBL" id="MER6434243.1"/>
    </source>
</evidence>
<reference evidence="2 3" key="1">
    <citation type="submission" date="2024-06" db="EMBL/GenBank/DDBJ databases">
        <title>The Natural Products Discovery Center: Release of the First 8490 Sequenced Strains for Exploring Actinobacteria Biosynthetic Diversity.</title>
        <authorList>
            <person name="Kalkreuter E."/>
            <person name="Kautsar S.A."/>
            <person name="Yang D."/>
            <person name="Bader C.D."/>
            <person name="Teijaro C.N."/>
            <person name="Fluegel L."/>
            <person name="Davis C.M."/>
            <person name="Simpson J.R."/>
            <person name="Lauterbach L."/>
            <person name="Steele A.D."/>
            <person name="Gui C."/>
            <person name="Meng S."/>
            <person name="Li G."/>
            <person name="Viehrig K."/>
            <person name="Ye F."/>
            <person name="Su P."/>
            <person name="Kiefer A.F."/>
            <person name="Nichols A."/>
            <person name="Cepeda A.J."/>
            <person name="Yan W."/>
            <person name="Fan B."/>
            <person name="Jiang Y."/>
            <person name="Adhikari A."/>
            <person name="Zheng C.-J."/>
            <person name="Schuster L."/>
            <person name="Cowan T.M."/>
            <person name="Smanski M.J."/>
            <person name="Chevrette M.G."/>
            <person name="De Carvalho L.P.S."/>
            <person name="Shen B."/>
        </authorList>
    </citation>
    <scope>NUCLEOTIDE SEQUENCE [LARGE SCALE GENOMIC DNA]</scope>
    <source>
        <strain evidence="2 3">NPDC001166</strain>
    </source>
</reference>
<organism evidence="2 3">
    <name type="scientific">Streptomyces sp. 900105245</name>
    <dbReference type="NCBI Taxonomy" id="3154379"/>
    <lineage>
        <taxon>Bacteria</taxon>
        <taxon>Bacillati</taxon>
        <taxon>Actinomycetota</taxon>
        <taxon>Actinomycetes</taxon>
        <taxon>Kitasatosporales</taxon>
        <taxon>Streptomycetaceae</taxon>
        <taxon>Streptomyces</taxon>
    </lineage>
</organism>
<proteinExistence type="predicted"/>
<keyword evidence="3" id="KW-1185">Reference proteome</keyword>
<evidence type="ECO:0000313" key="3">
    <source>
        <dbReference type="Proteomes" id="UP001470023"/>
    </source>
</evidence>